<dbReference type="RefSeq" id="WP_146458716.1">
    <property type="nucleotide sequence ID" value="NZ_SJPW01000004.1"/>
</dbReference>
<dbReference type="Gene3D" id="3.30.43.10">
    <property type="entry name" value="Uridine Diphospho-n-acetylenolpyruvylglucosamine Reductase, domain 2"/>
    <property type="match status" value="1"/>
</dbReference>
<organism evidence="5 6">
    <name type="scientific">Rubripirellula tenax</name>
    <dbReference type="NCBI Taxonomy" id="2528015"/>
    <lineage>
        <taxon>Bacteria</taxon>
        <taxon>Pseudomonadati</taxon>
        <taxon>Planctomycetota</taxon>
        <taxon>Planctomycetia</taxon>
        <taxon>Pirellulales</taxon>
        <taxon>Pirellulaceae</taxon>
        <taxon>Rubripirellula</taxon>
    </lineage>
</organism>
<protein>
    <submittedName>
        <fullName evidence="5">4-cresol dehydrogenase [hydroxylating] flavoprotein subunit</fullName>
        <ecNumber evidence="5">1.17.9.1</ecNumber>
    </submittedName>
</protein>
<name>A0A5C6EZN7_9BACT</name>
<dbReference type="Gene3D" id="3.30.465.10">
    <property type="match status" value="1"/>
</dbReference>
<comment type="similarity">
    <text evidence="1">Belongs to the FAD-binding oxidoreductase/transferase type 4 family.</text>
</comment>
<dbReference type="InterPro" id="IPR016164">
    <property type="entry name" value="FAD-linked_Oxase-like_C"/>
</dbReference>
<evidence type="ECO:0000256" key="3">
    <source>
        <dbReference type="ARBA" id="ARBA00022827"/>
    </source>
</evidence>
<sequence length="529" mass="57749">MSWSPSLPAATAPFGGASPVLGNSPDGGCETPFARSLDAVRDQLANLFPDGRFSDANAVRNRYAKTTLPRSTTPLGVVWPVNRDEVSSLMRILSSHQIPWHTISRGRNWGYGDSCASGDGHLIIDMGEMNRIVEINEDLAYAVIEPGVTQGQLADALNSSGSRLMLDVTGAGPDASIVGNVLQRGFGHTPYGDRTAHACNYEAVWPDGNMTRTGFGDIEKTTVGHVYPYGQGPNFQGVLAQSNAAVVTRMTIWLMPRPQRIDGFAFKTDDLSVFARMADRIGKLRQENVIGSVVHLANDLRVLSSQTQVAGDGNALDRRKPFTDRQRAYRAKKAGVAKWNGLGGLYGTNRIVAAKRKDIKKALSGICPVRFFRQRHVNALNFAVDRMPSYVIPERIRNLTAAVTDVYDLLNGKPSAKHLEGAFYRNRPDSGNVIDVGLMWIAPVIPFRSGDVLRLTTELEPIASQFGFDLPVTISPVIPRAAVAVMNLSFDKSDADEASRAEHCYGAMRQRLDEMGYPLYRTSSIKIAA</sequence>
<dbReference type="InterPro" id="IPR016166">
    <property type="entry name" value="FAD-bd_PCMH"/>
</dbReference>
<dbReference type="InterPro" id="IPR016167">
    <property type="entry name" value="FAD-bd_PCMH_sub1"/>
</dbReference>
<dbReference type="InterPro" id="IPR016170">
    <property type="entry name" value="Cytok_DH_C_sf"/>
</dbReference>
<dbReference type="EC" id="1.17.9.1" evidence="5"/>
<accession>A0A5C6EZN7</accession>
<reference evidence="5 6" key="1">
    <citation type="submission" date="2019-02" db="EMBL/GenBank/DDBJ databases">
        <title>Deep-cultivation of Planctomycetes and their phenomic and genomic characterization uncovers novel biology.</title>
        <authorList>
            <person name="Wiegand S."/>
            <person name="Jogler M."/>
            <person name="Boedeker C."/>
            <person name="Pinto D."/>
            <person name="Vollmers J."/>
            <person name="Rivas-Marin E."/>
            <person name="Kohn T."/>
            <person name="Peeters S.H."/>
            <person name="Heuer A."/>
            <person name="Rast P."/>
            <person name="Oberbeckmann S."/>
            <person name="Bunk B."/>
            <person name="Jeske O."/>
            <person name="Meyerdierks A."/>
            <person name="Storesund J.E."/>
            <person name="Kallscheuer N."/>
            <person name="Luecker S."/>
            <person name="Lage O.M."/>
            <person name="Pohl T."/>
            <person name="Merkel B.J."/>
            <person name="Hornburger P."/>
            <person name="Mueller R.-W."/>
            <person name="Bruemmer F."/>
            <person name="Labrenz M."/>
            <person name="Spormann A.M."/>
            <person name="Op Den Camp H."/>
            <person name="Overmann J."/>
            <person name="Amann R."/>
            <person name="Jetten M.S.M."/>
            <person name="Mascher T."/>
            <person name="Medema M.H."/>
            <person name="Devos D.P."/>
            <person name="Kaster A.-K."/>
            <person name="Ovreas L."/>
            <person name="Rohde M."/>
            <person name="Galperin M.Y."/>
            <person name="Jogler C."/>
        </authorList>
    </citation>
    <scope>NUCLEOTIDE SEQUENCE [LARGE SCALE GENOMIC DNA]</scope>
    <source>
        <strain evidence="5 6">Poly51</strain>
    </source>
</reference>
<dbReference type="Pfam" id="PF01565">
    <property type="entry name" value="FAD_binding_4"/>
    <property type="match status" value="1"/>
</dbReference>
<dbReference type="GO" id="GO:1903457">
    <property type="term" value="P:lactate catabolic process"/>
    <property type="evidence" value="ECO:0007669"/>
    <property type="project" value="TreeGrafter"/>
</dbReference>
<dbReference type="InterPro" id="IPR006094">
    <property type="entry name" value="Oxid_FAD_bind_N"/>
</dbReference>
<dbReference type="PANTHER" id="PTHR11748:SF111">
    <property type="entry name" value="D-LACTATE DEHYDROGENASE, MITOCHONDRIAL-RELATED"/>
    <property type="match status" value="1"/>
</dbReference>
<evidence type="ECO:0000259" key="4">
    <source>
        <dbReference type="PROSITE" id="PS51387"/>
    </source>
</evidence>
<evidence type="ECO:0000313" key="6">
    <source>
        <dbReference type="Proteomes" id="UP000318288"/>
    </source>
</evidence>
<feature type="domain" description="FAD-binding PCMH-type" evidence="4">
    <location>
        <begin position="70"/>
        <end position="257"/>
    </location>
</feature>
<dbReference type="AlphaFoldDB" id="A0A5C6EZN7"/>
<dbReference type="GO" id="GO:0004458">
    <property type="term" value="F:D-lactate dehydrogenase (cytochrome) activity"/>
    <property type="evidence" value="ECO:0007669"/>
    <property type="project" value="TreeGrafter"/>
</dbReference>
<keyword evidence="3" id="KW-0274">FAD</keyword>
<dbReference type="GO" id="GO:0008720">
    <property type="term" value="F:D-lactate dehydrogenase (NAD+) activity"/>
    <property type="evidence" value="ECO:0007669"/>
    <property type="project" value="TreeGrafter"/>
</dbReference>
<dbReference type="EMBL" id="SJPW01000004">
    <property type="protein sequence ID" value="TWU54502.1"/>
    <property type="molecule type" value="Genomic_DNA"/>
</dbReference>
<keyword evidence="5" id="KW-0560">Oxidoreductase</keyword>
<evidence type="ECO:0000256" key="1">
    <source>
        <dbReference type="ARBA" id="ARBA00008000"/>
    </source>
</evidence>
<dbReference type="Gene3D" id="3.40.462.10">
    <property type="entry name" value="FAD-linked oxidases, C-terminal domain"/>
    <property type="match status" value="1"/>
</dbReference>
<dbReference type="SUPFAM" id="SSF55103">
    <property type="entry name" value="FAD-linked oxidases, C-terminal domain"/>
    <property type="match status" value="1"/>
</dbReference>
<keyword evidence="6" id="KW-1185">Reference proteome</keyword>
<evidence type="ECO:0000313" key="5">
    <source>
        <dbReference type="EMBL" id="TWU54502.1"/>
    </source>
</evidence>
<dbReference type="PANTHER" id="PTHR11748">
    <property type="entry name" value="D-LACTATE DEHYDROGENASE"/>
    <property type="match status" value="1"/>
</dbReference>
<dbReference type="PROSITE" id="PS51387">
    <property type="entry name" value="FAD_PCMH"/>
    <property type="match status" value="1"/>
</dbReference>
<dbReference type="Proteomes" id="UP000318288">
    <property type="component" value="Unassembled WGS sequence"/>
</dbReference>
<dbReference type="InterPro" id="IPR036318">
    <property type="entry name" value="FAD-bd_PCMH-like_sf"/>
</dbReference>
<proteinExistence type="inferred from homology"/>
<dbReference type="SUPFAM" id="SSF56176">
    <property type="entry name" value="FAD-binding/transporter-associated domain-like"/>
    <property type="match status" value="1"/>
</dbReference>
<keyword evidence="2" id="KW-0285">Flavoprotein</keyword>
<comment type="caution">
    <text evidence="5">The sequence shown here is derived from an EMBL/GenBank/DDBJ whole genome shotgun (WGS) entry which is preliminary data.</text>
</comment>
<evidence type="ECO:0000256" key="2">
    <source>
        <dbReference type="ARBA" id="ARBA00022630"/>
    </source>
</evidence>
<gene>
    <name evidence="5" type="primary">pchF</name>
    <name evidence="5" type="ORF">Poly51_32210</name>
</gene>
<dbReference type="GO" id="GO:0071949">
    <property type="term" value="F:FAD binding"/>
    <property type="evidence" value="ECO:0007669"/>
    <property type="project" value="InterPro"/>
</dbReference>
<dbReference type="OrthoDB" id="9811557at2"/>
<dbReference type="InterPro" id="IPR016169">
    <property type="entry name" value="FAD-bd_PCMH_sub2"/>
</dbReference>
<dbReference type="GO" id="GO:0018695">
    <property type="term" value="F:4-cresol dehydrogenase (hydroxylating) activity"/>
    <property type="evidence" value="ECO:0007669"/>
    <property type="project" value="UniProtKB-EC"/>
</dbReference>